<proteinExistence type="predicted"/>
<gene>
    <name evidence="1" type="ORF">OAUR00152_LOCUS21080</name>
</gene>
<reference evidence="1" key="1">
    <citation type="submission" date="2021-01" db="EMBL/GenBank/DDBJ databases">
        <authorList>
            <person name="Corre E."/>
            <person name="Pelletier E."/>
            <person name="Niang G."/>
            <person name="Scheremetjew M."/>
            <person name="Finn R."/>
            <person name="Kale V."/>
            <person name="Holt S."/>
            <person name="Cochrane G."/>
            <person name="Meng A."/>
            <person name="Brown T."/>
            <person name="Cohen L."/>
        </authorList>
    </citation>
    <scope>NUCLEOTIDE SEQUENCE</scope>
    <source>
        <strain evidence="1">Isolate 1302-5</strain>
    </source>
</reference>
<dbReference type="AlphaFoldDB" id="A0A7S4J430"/>
<evidence type="ECO:0000313" key="1">
    <source>
        <dbReference type="EMBL" id="CAE2250508.1"/>
    </source>
</evidence>
<name>A0A7S4J430_9STRA</name>
<dbReference type="EMBL" id="HBKQ01031032">
    <property type="protein sequence ID" value="CAE2250508.1"/>
    <property type="molecule type" value="Transcribed_RNA"/>
</dbReference>
<protein>
    <submittedName>
        <fullName evidence="1">Uncharacterized protein</fullName>
    </submittedName>
</protein>
<organism evidence="1">
    <name type="scientific">Odontella aurita</name>
    <dbReference type="NCBI Taxonomy" id="265563"/>
    <lineage>
        <taxon>Eukaryota</taxon>
        <taxon>Sar</taxon>
        <taxon>Stramenopiles</taxon>
        <taxon>Ochrophyta</taxon>
        <taxon>Bacillariophyta</taxon>
        <taxon>Mediophyceae</taxon>
        <taxon>Biddulphiophycidae</taxon>
        <taxon>Eupodiscales</taxon>
        <taxon>Odontellaceae</taxon>
        <taxon>Odontella</taxon>
    </lineage>
</organism>
<sequence length="310" mass="34429">MAESARGICELLGSPLRVVMDLKSRRVPPRVWARLVDNLRSRGLCVDGLGSFNIDELRSIGSFCSTPVTQCIFFHSAGDMQRACHAREVTHGDTVYFNAGSLLWKRPTLCEASGLGWCATDPTALNLPACGISKIDDIREEDKAETDGIKFNGFVFQPYAYPREKIAASDGLLTDCLATLQDYQRHLRLNIGLYVQEFSIGPGELDALTKLVNEHSSIFNLGLAWGGINGSTVRGVEGDGFWNQRYIGRNWDFEAAPAEHMRLLNPEDHHMWQKAIHAGDWAQLATINQIAIDPDEQEGPLVQAHLCRPH</sequence>
<accession>A0A7S4J430</accession>